<evidence type="ECO:0000313" key="4">
    <source>
        <dbReference type="Proteomes" id="UP000077202"/>
    </source>
</evidence>
<dbReference type="SUPFAM" id="SSF81383">
    <property type="entry name" value="F-box domain"/>
    <property type="match status" value="1"/>
</dbReference>
<dbReference type="InterPro" id="IPR015915">
    <property type="entry name" value="Kelch-typ_b-propeller"/>
</dbReference>
<dbReference type="Proteomes" id="UP000077202">
    <property type="component" value="Unassembled WGS sequence"/>
</dbReference>
<feature type="domain" description="F-box" evidence="2">
    <location>
        <begin position="87"/>
        <end position="128"/>
    </location>
</feature>
<feature type="region of interest" description="Disordered" evidence="1">
    <location>
        <begin position="149"/>
        <end position="190"/>
    </location>
</feature>
<dbReference type="EMBL" id="LVLJ01000172">
    <property type="protein sequence ID" value="OAE35448.1"/>
    <property type="molecule type" value="Genomic_DNA"/>
</dbReference>
<dbReference type="CDD" id="cd22152">
    <property type="entry name" value="F-box_AtAFR-like"/>
    <property type="match status" value="1"/>
</dbReference>
<dbReference type="SMART" id="SM00612">
    <property type="entry name" value="Kelch"/>
    <property type="match status" value="3"/>
</dbReference>
<organism evidence="3 4">
    <name type="scientific">Marchantia polymorpha subsp. ruderalis</name>
    <dbReference type="NCBI Taxonomy" id="1480154"/>
    <lineage>
        <taxon>Eukaryota</taxon>
        <taxon>Viridiplantae</taxon>
        <taxon>Streptophyta</taxon>
        <taxon>Embryophyta</taxon>
        <taxon>Marchantiophyta</taxon>
        <taxon>Marchantiopsida</taxon>
        <taxon>Marchantiidae</taxon>
        <taxon>Marchantiales</taxon>
        <taxon>Marchantiaceae</taxon>
        <taxon>Marchantia</taxon>
    </lineage>
</organism>
<reference evidence="3" key="1">
    <citation type="submission" date="2016-03" db="EMBL/GenBank/DDBJ databases">
        <title>Mechanisms controlling the formation of the plant cell surface in tip-growing cells are functionally conserved among land plants.</title>
        <authorList>
            <person name="Honkanen S."/>
            <person name="Jones V.A."/>
            <person name="Morieri G."/>
            <person name="Champion C."/>
            <person name="Hetherington A.J."/>
            <person name="Kelly S."/>
            <person name="Saint-Marcoux D."/>
            <person name="Proust H."/>
            <person name="Prescott H."/>
            <person name="Dolan L."/>
        </authorList>
    </citation>
    <scope>NUCLEOTIDE SEQUENCE [LARGE SCALE GENOMIC DNA]</scope>
    <source>
        <tissue evidence="3">Whole gametophyte</tissue>
    </source>
</reference>
<gene>
    <name evidence="3" type="ORF">AXG93_2587s1630</name>
</gene>
<dbReference type="SMART" id="SM00256">
    <property type="entry name" value="FBOX"/>
    <property type="match status" value="1"/>
</dbReference>
<dbReference type="InterPro" id="IPR001810">
    <property type="entry name" value="F-box_dom"/>
</dbReference>
<dbReference type="InterPro" id="IPR006652">
    <property type="entry name" value="Kelch_1"/>
</dbReference>
<proteinExistence type="predicted"/>
<name>A0A176WQP0_MARPO</name>
<dbReference type="Gene3D" id="2.120.10.80">
    <property type="entry name" value="Kelch-type beta propeller"/>
    <property type="match status" value="1"/>
</dbReference>
<feature type="compositionally biased region" description="Basic and acidic residues" evidence="1">
    <location>
        <begin position="1"/>
        <end position="39"/>
    </location>
</feature>
<dbReference type="Pfam" id="PF24681">
    <property type="entry name" value="Kelch_KLHDC2_KLHL20_DRC7"/>
    <property type="match status" value="1"/>
</dbReference>
<dbReference type="PANTHER" id="PTHR46407:SF3">
    <property type="entry name" value="OS02G0208700 PROTEIN"/>
    <property type="match status" value="1"/>
</dbReference>
<feature type="compositionally biased region" description="Acidic residues" evidence="1">
    <location>
        <begin position="160"/>
        <end position="189"/>
    </location>
</feature>
<dbReference type="PANTHER" id="PTHR46407">
    <property type="entry name" value="OS02G0208700 PROTEIN"/>
    <property type="match status" value="1"/>
</dbReference>
<evidence type="ECO:0000259" key="2">
    <source>
        <dbReference type="SMART" id="SM00256"/>
    </source>
</evidence>
<dbReference type="InterPro" id="IPR036047">
    <property type="entry name" value="F-box-like_dom_sf"/>
</dbReference>
<sequence>MEGSKHVEELEEQQRDLGRTHGQEQEQEQVHEQEQEREQGQGQGPADGDGAEQQQEIWCKLKDMFKSGSGSGDDEEVWMERMLIPGIPDELVLDCIFTKVSWQQLLTLSSVSRAWRATIQSREVYQARIRTVCTQVLVAVLHKVRAPKPPPVTLACPHSEEEEDEEDEEEDEEDDEEDEDEDEEDEEETTFMRAVEEISMESFHAPEYTYTLMGDDDDDELKDRSVPETFAYALSLHNPCDGSWQQLPPIPEVGCGIPLFSELVCIKGKLFVLGGRDQETWQPRREVYMLDLVAGSGVWQHCQNMITARASFACGVIDGKVYVAGGHSDVSCALSNAEVYDPELNVWEAVQDMHGPRSCCTVAIWDKNMYVIGGYTLSESEEDLAAQYEELDDSEDDDAEWANSAEVYDAAKKEWRQLGNMKNEYDEQACTVVNGQLYSFSTLGVEKFEASSNSWKQVYKDSWFMPSGDGSSPCLVLSVAAVDNEVFAMVCLGDECDRGCTLLKTVGFGLPGSRLVWQRVQCPVKFVGAFPALCAVEMGCELEAGREPLFCDAFGKMGKARQPFVQHGVVHVLLIEVEKRSEAKAAKAKLHC</sequence>
<dbReference type="AlphaFoldDB" id="A0A176WQP0"/>
<feature type="region of interest" description="Disordered" evidence="1">
    <location>
        <begin position="1"/>
        <end position="52"/>
    </location>
</feature>
<keyword evidence="4" id="KW-1185">Reference proteome</keyword>
<dbReference type="InterPro" id="IPR044595">
    <property type="entry name" value="KMD1-4"/>
</dbReference>
<comment type="caution">
    <text evidence="3">The sequence shown here is derived from an EMBL/GenBank/DDBJ whole genome shotgun (WGS) entry which is preliminary data.</text>
</comment>
<evidence type="ECO:0000313" key="3">
    <source>
        <dbReference type="EMBL" id="OAE35448.1"/>
    </source>
</evidence>
<dbReference type="GO" id="GO:2000762">
    <property type="term" value="P:regulation of phenylpropanoid metabolic process"/>
    <property type="evidence" value="ECO:0007669"/>
    <property type="project" value="InterPro"/>
</dbReference>
<dbReference type="GO" id="GO:0080037">
    <property type="term" value="P:negative regulation of cytokinin-activated signaling pathway"/>
    <property type="evidence" value="ECO:0007669"/>
    <property type="project" value="InterPro"/>
</dbReference>
<accession>A0A176WQP0</accession>
<dbReference type="SUPFAM" id="SSF117281">
    <property type="entry name" value="Kelch motif"/>
    <property type="match status" value="1"/>
</dbReference>
<protein>
    <recommendedName>
        <fullName evidence="2">F-box domain-containing protein</fullName>
    </recommendedName>
</protein>
<evidence type="ECO:0000256" key="1">
    <source>
        <dbReference type="SAM" id="MobiDB-lite"/>
    </source>
</evidence>